<name>A0A1V9YA10_ACHHY</name>
<feature type="transmembrane region" description="Helical" evidence="1">
    <location>
        <begin position="51"/>
        <end position="72"/>
    </location>
</feature>
<comment type="caution">
    <text evidence="2">The sequence shown here is derived from an EMBL/GenBank/DDBJ whole genome shotgun (WGS) entry which is preliminary data.</text>
</comment>
<keyword evidence="3" id="KW-1185">Reference proteome</keyword>
<dbReference type="EMBL" id="JNBR01002438">
    <property type="protein sequence ID" value="OQR82518.1"/>
    <property type="molecule type" value="Genomic_DNA"/>
</dbReference>
<dbReference type="PANTHER" id="PTHR13568">
    <property type="entry name" value="FAM11A, B PROTEIN"/>
    <property type="match status" value="1"/>
</dbReference>
<evidence type="ECO:0000313" key="3">
    <source>
        <dbReference type="Proteomes" id="UP000243579"/>
    </source>
</evidence>
<sequence length="217" mass="24365">MFVPLWIYHVVGFVPFVLFTESRCAVFGHLLVVTGHLFIFLRLDELINWKWSLIFLPLYQSFVFDCSISNFMPALQVLLLGLKLDTLIHCSWFVVFLPTFIIAGFWATYPVTLFVFEVFSLVQVVAASKASGEKRLTESLFTFVVSVTFVTLLFGPSLLVALRLETYTFSTIFIVLPWLILIGGGLLWLSSSVCMGLEKASASNEDNASSTASYETV</sequence>
<feature type="transmembrane region" description="Helical" evidence="1">
    <location>
        <begin position="6"/>
        <end position="39"/>
    </location>
</feature>
<evidence type="ECO:0000313" key="2">
    <source>
        <dbReference type="EMBL" id="OQR82518.1"/>
    </source>
</evidence>
<feature type="transmembrane region" description="Helical" evidence="1">
    <location>
        <begin position="140"/>
        <end position="161"/>
    </location>
</feature>
<keyword evidence="1" id="KW-0812">Transmembrane</keyword>
<dbReference type="InterPro" id="IPR019396">
    <property type="entry name" value="TM_Fragile-X-F-assoc"/>
</dbReference>
<proteinExistence type="predicted"/>
<keyword evidence="1" id="KW-1133">Transmembrane helix</keyword>
<feature type="transmembrane region" description="Helical" evidence="1">
    <location>
        <begin position="167"/>
        <end position="189"/>
    </location>
</feature>
<feature type="transmembrane region" description="Helical" evidence="1">
    <location>
        <begin position="92"/>
        <end position="119"/>
    </location>
</feature>
<accession>A0A1V9YA10</accession>
<dbReference type="Proteomes" id="UP000243579">
    <property type="component" value="Unassembled WGS sequence"/>
</dbReference>
<organism evidence="2 3">
    <name type="scientific">Achlya hypogyna</name>
    <name type="common">Oomycete</name>
    <name type="synonym">Protoachlya hypogyna</name>
    <dbReference type="NCBI Taxonomy" id="1202772"/>
    <lineage>
        <taxon>Eukaryota</taxon>
        <taxon>Sar</taxon>
        <taxon>Stramenopiles</taxon>
        <taxon>Oomycota</taxon>
        <taxon>Saprolegniomycetes</taxon>
        <taxon>Saprolegniales</taxon>
        <taxon>Achlyaceae</taxon>
        <taxon>Achlya</taxon>
    </lineage>
</organism>
<reference evidence="2 3" key="1">
    <citation type="journal article" date="2014" name="Genome Biol. Evol.">
        <title>The secreted proteins of Achlya hypogyna and Thraustotheca clavata identify the ancestral oomycete secretome and reveal gene acquisitions by horizontal gene transfer.</title>
        <authorList>
            <person name="Misner I."/>
            <person name="Blouin N."/>
            <person name="Leonard G."/>
            <person name="Richards T.A."/>
            <person name="Lane C.E."/>
        </authorList>
    </citation>
    <scope>NUCLEOTIDE SEQUENCE [LARGE SCALE GENOMIC DNA]</scope>
    <source>
        <strain evidence="2 3">ATCC 48635</strain>
    </source>
</reference>
<dbReference type="AlphaFoldDB" id="A0A1V9YA10"/>
<keyword evidence="1" id="KW-0472">Membrane</keyword>
<dbReference type="PANTHER" id="PTHR13568:SF9">
    <property type="entry name" value="TRANSMEMBRANE PROTEIN 203"/>
    <property type="match status" value="1"/>
</dbReference>
<protein>
    <submittedName>
        <fullName evidence="2">Uncharacterized protein</fullName>
    </submittedName>
</protein>
<gene>
    <name evidence="2" type="ORF">ACHHYP_15925</name>
</gene>
<dbReference type="OrthoDB" id="72708at2759"/>
<evidence type="ECO:0000256" key="1">
    <source>
        <dbReference type="SAM" id="Phobius"/>
    </source>
</evidence>
<dbReference type="STRING" id="1202772.A0A1V9YA10"/>